<comment type="caution">
    <text evidence="6">The sequence shown here is derived from an EMBL/GenBank/DDBJ whole genome shotgun (WGS) entry which is preliminary data.</text>
</comment>
<dbReference type="GO" id="GO:0097367">
    <property type="term" value="F:carbohydrate derivative binding"/>
    <property type="evidence" value="ECO:0007669"/>
    <property type="project" value="InterPro"/>
</dbReference>
<gene>
    <name evidence="6" type="ORF">H9980_06355</name>
</gene>
<dbReference type="InterPro" id="IPR001347">
    <property type="entry name" value="SIS_dom"/>
</dbReference>
<reference evidence="6" key="1">
    <citation type="journal article" date="2021" name="PeerJ">
        <title>Extensive microbial diversity within the chicken gut microbiome revealed by metagenomics and culture.</title>
        <authorList>
            <person name="Gilroy R."/>
            <person name="Ravi A."/>
            <person name="Getino M."/>
            <person name="Pursley I."/>
            <person name="Horton D.L."/>
            <person name="Alikhan N.F."/>
            <person name="Baker D."/>
            <person name="Gharbi K."/>
            <person name="Hall N."/>
            <person name="Watson M."/>
            <person name="Adriaenssens E.M."/>
            <person name="Foster-Nyarko E."/>
            <person name="Jarju S."/>
            <person name="Secka A."/>
            <person name="Antonio M."/>
            <person name="Oren A."/>
            <person name="Chaudhuri R.R."/>
            <person name="La Ragione R."/>
            <person name="Hildebrand F."/>
            <person name="Pallen M.J."/>
        </authorList>
    </citation>
    <scope>NUCLEOTIDE SEQUENCE</scope>
    <source>
        <strain evidence="6">ChiGjej1B1-14440</strain>
    </source>
</reference>
<evidence type="ECO:0000259" key="5">
    <source>
        <dbReference type="PROSITE" id="PS51464"/>
    </source>
</evidence>
<feature type="domain" description="SIS" evidence="5">
    <location>
        <begin position="105"/>
        <end position="241"/>
    </location>
</feature>
<evidence type="ECO:0000313" key="7">
    <source>
        <dbReference type="Proteomes" id="UP000886724"/>
    </source>
</evidence>
<dbReference type="InterPro" id="IPR000281">
    <property type="entry name" value="HTH_RpiR"/>
</dbReference>
<dbReference type="Pfam" id="PF01380">
    <property type="entry name" value="SIS"/>
    <property type="match status" value="1"/>
</dbReference>
<dbReference type="GO" id="GO:0003700">
    <property type="term" value="F:DNA-binding transcription factor activity"/>
    <property type="evidence" value="ECO:0007669"/>
    <property type="project" value="InterPro"/>
</dbReference>
<dbReference type="InterPro" id="IPR035472">
    <property type="entry name" value="RpiR-like_SIS"/>
</dbReference>
<keyword evidence="2" id="KW-0238">DNA-binding</keyword>
<sequence length="255" mass="29203">MLFTYKQIADLNPTETSVYQYVIKNIPAVIKMSVRDLAKATHVSTATIVRFCQKLDCQGFVEFKTKLKLFNEGLLLPDIDDEIDVILEFFNYARSEDFKENIAKFVEYVDNAQSITFLGIGTSGLLGKYGARYFSNVGYYSQGIDDPYWPPPVNSDSSHLLIVLSESGETREIIDQIKMYQRQNTKIVSIINKPDTTIGNMSDLCINYYVKDIILPQTYNISSQIPVIYILERVTRELQNSKKRSLPLKFTSRNL</sequence>
<dbReference type="AlphaFoldDB" id="A0A9D1XM43"/>
<dbReference type="InterPro" id="IPR036388">
    <property type="entry name" value="WH-like_DNA-bd_sf"/>
</dbReference>
<dbReference type="EMBL" id="DXET01000140">
    <property type="protein sequence ID" value="HIX81576.1"/>
    <property type="molecule type" value="Genomic_DNA"/>
</dbReference>
<dbReference type="GO" id="GO:0003677">
    <property type="term" value="F:DNA binding"/>
    <property type="evidence" value="ECO:0007669"/>
    <property type="project" value="UniProtKB-KW"/>
</dbReference>
<evidence type="ECO:0000256" key="1">
    <source>
        <dbReference type="ARBA" id="ARBA00023015"/>
    </source>
</evidence>
<keyword evidence="1" id="KW-0805">Transcription regulation</keyword>
<accession>A0A9D1XM43</accession>
<evidence type="ECO:0000259" key="4">
    <source>
        <dbReference type="PROSITE" id="PS51071"/>
    </source>
</evidence>
<dbReference type="SUPFAM" id="SSF46689">
    <property type="entry name" value="Homeodomain-like"/>
    <property type="match status" value="1"/>
</dbReference>
<dbReference type="Pfam" id="PF01418">
    <property type="entry name" value="HTH_6"/>
    <property type="match status" value="1"/>
</dbReference>
<name>A0A9D1XM43_9FIRM</name>
<dbReference type="PROSITE" id="PS51071">
    <property type="entry name" value="HTH_RPIR"/>
    <property type="match status" value="1"/>
</dbReference>
<dbReference type="SUPFAM" id="SSF53697">
    <property type="entry name" value="SIS domain"/>
    <property type="match status" value="1"/>
</dbReference>
<dbReference type="Gene3D" id="1.10.10.10">
    <property type="entry name" value="Winged helix-like DNA-binding domain superfamily/Winged helix DNA-binding domain"/>
    <property type="match status" value="1"/>
</dbReference>
<evidence type="ECO:0000256" key="3">
    <source>
        <dbReference type="ARBA" id="ARBA00023163"/>
    </source>
</evidence>
<dbReference type="GO" id="GO:1901135">
    <property type="term" value="P:carbohydrate derivative metabolic process"/>
    <property type="evidence" value="ECO:0007669"/>
    <property type="project" value="InterPro"/>
</dbReference>
<reference evidence="6" key="2">
    <citation type="submission" date="2021-04" db="EMBL/GenBank/DDBJ databases">
        <authorList>
            <person name="Gilroy R."/>
        </authorList>
    </citation>
    <scope>NUCLEOTIDE SEQUENCE</scope>
    <source>
        <strain evidence="6">ChiGjej1B1-14440</strain>
    </source>
</reference>
<dbReference type="CDD" id="cd05013">
    <property type="entry name" value="SIS_RpiR"/>
    <property type="match status" value="1"/>
</dbReference>
<evidence type="ECO:0000313" key="6">
    <source>
        <dbReference type="EMBL" id="HIX81576.1"/>
    </source>
</evidence>
<dbReference type="Proteomes" id="UP000886724">
    <property type="component" value="Unassembled WGS sequence"/>
</dbReference>
<dbReference type="InterPro" id="IPR009057">
    <property type="entry name" value="Homeodomain-like_sf"/>
</dbReference>
<dbReference type="PANTHER" id="PTHR30514">
    <property type="entry name" value="GLUCOKINASE"/>
    <property type="match status" value="1"/>
</dbReference>
<dbReference type="Gene3D" id="3.40.50.10490">
    <property type="entry name" value="Glucose-6-phosphate isomerase like protein, domain 1"/>
    <property type="match status" value="1"/>
</dbReference>
<organism evidence="6 7">
    <name type="scientific">Candidatus Erysipelatoclostridium merdavium</name>
    <dbReference type="NCBI Taxonomy" id="2838566"/>
    <lineage>
        <taxon>Bacteria</taxon>
        <taxon>Bacillati</taxon>
        <taxon>Bacillota</taxon>
        <taxon>Erysipelotrichia</taxon>
        <taxon>Erysipelotrichales</taxon>
        <taxon>Erysipelotrichales incertae sedis</taxon>
    </lineage>
</organism>
<dbReference type="PROSITE" id="PS51464">
    <property type="entry name" value="SIS"/>
    <property type="match status" value="1"/>
</dbReference>
<feature type="domain" description="HTH rpiR-type" evidence="4">
    <location>
        <begin position="1"/>
        <end position="74"/>
    </location>
</feature>
<protein>
    <submittedName>
        <fullName evidence="6">MurR/RpiR family transcriptional regulator</fullName>
    </submittedName>
</protein>
<dbReference type="InterPro" id="IPR047640">
    <property type="entry name" value="RpiR-like"/>
</dbReference>
<proteinExistence type="predicted"/>
<dbReference type="PANTHER" id="PTHR30514:SF1">
    <property type="entry name" value="HTH-TYPE TRANSCRIPTIONAL REGULATOR HEXR-RELATED"/>
    <property type="match status" value="1"/>
</dbReference>
<evidence type="ECO:0000256" key="2">
    <source>
        <dbReference type="ARBA" id="ARBA00023125"/>
    </source>
</evidence>
<keyword evidence="3" id="KW-0804">Transcription</keyword>
<dbReference type="InterPro" id="IPR046348">
    <property type="entry name" value="SIS_dom_sf"/>
</dbReference>